<comment type="cofactor">
    <cofactor evidence="6">
        <name>Mg(2+)</name>
        <dbReference type="ChEBI" id="CHEBI:18420"/>
    </cofactor>
    <text evidence="6">Binds 1 Mg(2+) ion per monomer.</text>
</comment>
<evidence type="ECO:0000256" key="4">
    <source>
        <dbReference type="ARBA" id="ARBA00017099"/>
    </source>
</evidence>
<comment type="catalytic activity">
    <reaction evidence="5 6">
        <text>dTDP-beta-L-rhamnose + NADP(+) = dTDP-4-dehydro-beta-L-rhamnose + NADPH + H(+)</text>
        <dbReference type="Rhea" id="RHEA:21796"/>
        <dbReference type="ChEBI" id="CHEBI:15378"/>
        <dbReference type="ChEBI" id="CHEBI:57510"/>
        <dbReference type="ChEBI" id="CHEBI:57783"/>
        <dbReference type="ChEBI" id="CHEBI:58349"/>
        <dbReference type="ChEBI" id="CHEBI:62830"/>
        <dbReference type="EC" id="1.1.1.133"/>
    </reaction>
</comment>
<comment type="similarity">
    <text evidence="2 6">Belongs to the dTDP-4-dehydrorhamnose reductase family.</text>
</comment>
<keyword evidence="9" id="KW-1185">Reference proteome</keyword>
<evidence type="ECO:0000256" key="5">
    <source>
        <dbReference type="ARBA" id="ARBA00048200"/>
    </source>
</evidence>
<keyword evidence="6" id="KW-0560">Oxidoreductase</keyword>
<protein>
    <recommendedName>
        <fullName evidence="4 6">dTDP-4-dehydrorhamnose reductase</fullName>
        <ecNumber evidence="3 6">1.1.1.133</ecNumber>
    </recommendedName>
</protein>
<name>A0A2P4EWK5_9GAMM</name>
<dbReference type="GO" id="GO:0005829">
    <property type="term" value="C:cytosol"/>
    <property type="evidence" value="ECO:0007669"/>
    <property type="project" value="TreeGrafter"/>
</dbReference>
<dbReference type="EC" id="1.1.1.133" evidence="3 6"/>
<dbReference type="UniPathway" id="UPA00124"/>
<comment type="pathway">
    <text evidence="1 6">Carbohydrate biosynthesis; dTDP-L-rhamnose biosynthesis.</text>
</comment>
<dbReference type="PANTHER" id="PTHR10491">
    <property type="entry name" value="DTDP-4-DEHYDRORHAMNOSE REDUCTASE"/>
    <property type="match status" value="1"/>
</dbReference>
<dbReference type="SUPFAM" id="SSF51735">
    <property type="entry name" value="NAD(P)-binding Rossmann-fold domains"/>
    <property type="match status" value="1"/>
</dbReference>
<evidence type="ECO:0000256" key="6">
    <source>
        <dbReference type="RuleBase" id="RU364082"/>
    </source>
</evidence>
<gene>
    <name evidence="8" type="primary">rfbD</name>
    <name evidence="8" type="ORF">C1949_08025</name>
</gene>
<dbReference type="OrthoDB" id="9803892at2"/>
<dbReference type="CDD" id="cd05254">
    <property type="entry name" value="dTDP_HR_like_SDR_e"/>
    <property type="match status" value="1"/>
</dbReference>
<dbReference type="Gene3D" id="3.90.25.10">
    <property type="entry name" value="UDP-galactose 4-epimerase, domain 1"/>
    <property type="match status" value="1"/>
</dbReference>
<dbReference type="GO" id="GO:0009243">
    <property type="term" value="P:O antigen biosynthetic process"/>
    <property type="evidence" value="ECO:0007669"/>
    <property type="project" value="UniProtKB-UniPathway"/>
</dbReference>
<dbReference type="Gene3D" id="3.40.50.720">
    <property type="entry name" value="NAD(P)-binding Rossmann-like Domain"/>
    <property type="match status" value="1"/>
</dbReference>
<dbReference type="UniPathway" id="UPA00281"/>
<dbReference type="InterPro" id="IPR036291">
    <property type="entry name" value="NAD(P)-bd_dom_sf"/>
</dbReference>
<dbReference type="AlphaFoldDB" id="A0A2P4EWK5"/>
<dbReference type="Proteomes" id="UP000243451">
    <property type="component" value="Unassembled WGS sequence"/>
</dbReference>
<keyword evidence="6" id="KW-0521">NADP</keyword>
<accession>A0A2P4EWK5</accession>
<comment type="function">
    <text evidence="6">Catalyzes the reduction of dTDP-6-deoxy-L-lyxo-4-hexulose to yield dTDP-L-rhamnose.</text>
</comment>
<dbReference type="GO" id="GO:0008831">
    <property type="term" value="F:dTDP-4-dehydrorhamnose reductase activity"/>
    <property type="evidence" value="ECO:0007669"/>
    <property type="project" value="UniProtKB-EC"/>
</dbReference>
<sequence>MRVLLIGGSGQVGQALLDCKPDAVECIAPHSTELNLENREQVRQWIAHTRPHLIINAAAYTAVDNAEGEPERAFQINAAAVAALAAAAAEANARLFQLSTDYVFDGNAEAPYPETAACHPLSVYGASKLAGEEAVLELGRAGLVMRTSWVFSSHGSNFVKTMLRLGAERKELGVVDDQIGGPTPAGAIATALWQLADHENASGIYHLSGTPSCSWYTFAGQIFADATACRLLPQSPALSPITSAQFPTAARRPGWSVLDCSKLKLECGITQPDWRPALRAMIEELASQQAVE</sequence>
<reference evidence="8 9" key="1">
    <citation type="submission" date="2018-01" db="EMBL/GenBank/DDBJ databases">
        <title>Draft genome of the type strain Pseudomonas oceani DSM 100277 isolated from the deep water in Okinawa trough, northwestern Pacific Ocean.</title>
        <authorList>
            <person name="Gomila M."/>
            <person name="Mulet M."/>
            <person name="Garcia-Valdes E."/>
            <person name="Lalucat J."/>
        </authorList>
    </citation>
    <scope>NUCLEOTIDE SEQUENCE [LARGE SCALE GENOMIC DNA]</scope>
    <source>
        <strain evidence="8 9">DSM 100277</strain>
    </source>
</reference>
<dbReference type="PANTHER" id="PTHR10491:SF4">
    <property type="entry name" value="METHIONINE ADENOSYLTRANSFERASE 2 SUBUNIT BETA"/>
    <property type="match status" value="1"/>
</dbReference>
<dbReference type="RefSeq" id="WP_104737956.1">
    <property type="nucleotide sequence ID" value="NZ_BMHR01000001.1"/>
</dbReference>
<evidence type="ECO:0000313" key="8">
    <source>
        <dbReference type="EMBL" id="POB04355.1"/>
    </source>
</evidence>
<dbReference type="Pfam" id="PF04321">
    <property type="entry name" value="RmlD_sub_bind"/>
    <property type="match status" value="1"/>
</dbReference>
<dbReference type="InterPro" id="IPR005913">
    <property type="entry name" value="dTDP_dehydrorham_reduct"/>
</dbReference>
<proteinExistence type="inferred from homology"/>
<comment type="caution">
    <text evidence="8">The sequence shown here is derived from an EMBL/GenBank/DDBJ whole genome shotgun (WGS) entry which is preliminary data.</text>
</comment>
<organism evidence="8 9">
    <name type="scientific">Halopseudomonas oceani</name>
    <dbReference type="NCBI Taxonomy" id="1708783"/>
    <lineage>
        <taxon>Bacteria</taxon>
        <taxon>Pseudomonadati</taxon>
        <taxon>Pseudomonadota</taxon>
        <taxon>Gammaproteobacteria</taxon>
        <taxon>Pseudomonadales</taxon>
        <taxon>Pseudomonadaceae</taxon>
        <taxon>Halopseudomonas</taxon>
    </lineage>
</organism>
<feature type="domain" description="RmlD-like substrate binding" evidence="7">
    <location>
        <begin position="1"/>
        <end position="285"/>
    </location>
</feature>
<evidence type="ECO:0000256" key="2">
    <source>
        <dbReference type="ARBA" id="ARBA00010944"/>
    </source>
</evidence>
<evidence type="ECO:0000259" key="7">
    <source>
        <dbReference type="Pfam" id="PF04321"/>
    </source>
</evidence>
<evidence type="ECO:0000256" key="3">
    <source>
        <dbReference type="ARBA" id="ARBA00012929"/>
    </source>
</evidence>
<evidence type="ECO:0000313" key="9">
    <source>
        <dbReference type="Proteomes" id="UP000243451"/>
    </source>
</evidence>
<dbReference type="NCBIfam" id="TIGR01214">
    <property type="entry name" value="rmlD"/>
    <property type="match status" value="1"/>
</dbReference>
<dbReference type="EMBL" id="PPSK01000005">
    <property type="protein sequence ID" value="POB04355.1"/>
    <property type="molecule type" value="Genomic_DNA"/>
</dbReference>
<evidence type="ECO:0000256" key="1">
    <source>
        <dbReference type="ARBA" id="ARBA00004781"/>
    </source>
</evidence>
<dbReference type="GO" id="GO:0019305">
    <property type="term" value="P:dTDP-rhamnose biosynthetic process"/>
    <property type="evidence" value="ECO:0007669"/>
    <property type="project" value="UniProtKB-UniPathway"/>
</dbReference>
<dbReference type="InterPro" id="IPR029903">
    <property type="entry name" value="RmlD-like-bd"/>
</dbReference>